<feature type="domain" description="Xylose isomerase-like TIM barrel" evidence="1">
    <location>
        <begin position="38"/>
        <end position="227"/>
    </location>
</feature>
<sequence>MTLPNTGSLSRIRLGTAPDSWGVWFPDDPGQVPWNRFLDEVAAAGYEWIELGPYGYLPTDPEQLRDELGRRGLRLSGGAVFSGLHRGREALKEAVEECRAEAGLLTALGAKYLVSLPEGYTDLDGNLTQPVDLTPEQWKHLTTGMSELARVLHEECGVELVFHPHADSHVDTQERVLRFLEDTDPDVVSLCLDTGHISYCGGDNIEIIRAFPERIGYVHLKQVDPEIVRQVREEGLCFAEAVRRGAMIEPPAGIPAMEPLLAELGRLDADLFAIVEQDLYPCPADMPLPIATRTRTYLNGCGLRP</sequence>
<dbReference type="InterPro" id="IPR013022">
    <property type="entry name" value="Xyl_isomerase-like_TIM-brl"/>
</dbReference>
<dbReference type="PANTHER" id="PTHR12110:SF41">
    <property type="entry name" value="INOSOSE DEHYDRATASE"/>
    <property type="match status" value="1"/>
</dbReference>
<dbReference type="Pfam" id="PF01261">
    <property type="entry name" value="AP_endonuc_2"/>
    <property type="match status" value="1"/>
</dbReference>
<gene>
    <name evidence="2" type="ORF">EDD27_1232</name>
</gene>
<name>A0A438LZA6_9ACTN</name>
<dbReference type="InterPro" id="IPR036237">
    <property type="entry name" value="Xyl_isomerase-like_sf"/>
</dbReference>
<proteinExistence type="predicted"/>
<reference evidence="2 3" key="1">
    <citation type="submission" date="2019-01" db="EMBL/GenBank/DDBJ databases">
        <title>Sequencing the genomes of 1000 actinobacteria strains.</title>
        <authorList>
            <person name="Klenk H.-P."/>
        </authorList>
    </citation>
    <scope>NUCLEOTIDE SEQUENCE [LARGE SCALE GENOMIC DNA]</scope>
    <source>
        <strain evidence="2 3">DSM 43925</strain>
    </source>
</reference>
<dbReference type="OrthoDB" id="104997at2"/>
<dbReference type="Gene3D" id="3.20.20.150">
    <property type="entry name" value="Divalent-metal-dependent TIM barrel enzymes"/>
    <property type="match status" value="1"/>
</dbReference>
<organism evidence="2 3">
    <name type="scientific">Nonomuraea polychroma</name>
    <dbReference type="NCBI Taxonomy" id="46176"/>
    <lineage>
        <taxon>Bacteria</taxon>
        <taxon>Bacillati</taxon>
        <taxon>Actinomycetota</taxon>
        <taxon>Actinomycetes</taxon>
        <taxon>Streptosporangiales</taxon>
        <taxon>Streptosporangiaceae</taxon>
        <taxon>Nonomuraea</taxon>
    </lineage>
</organism>
<accession>A0A438LZA6</accession>
<dbReference type="Proteomes" id="UP000284824">
    <property type="component" value="Unassembled WGS sequence"/>
</dbReference>
<protein>
    <submittedName>
        <fullName evidence="2">2-keto-myo-inositol dehydratase</fullName>
    </submittedName>
</protein>
<dbReference type="RefSeq" id="WP_127931477.1">
    <property type="nucleotide sequence ID" value="NZ_SAUN01000001.1"/>
</dbReference>
<evidence type="ECO:0000259" key="1">
    <source>
        <dbReference type="Pfam" id="PF01261"/>
    </source>
</evidence>
<evidence type="ECO:0000313" key="2">
    <source>
        <dbReference type="EMBL" id="RVX38904.1"/>
    </source>
</evidence>
<comment type="caution">
    <text evidence="2">The sequence shown here is derived from an EMBL/GenBank/DDBJ whole genome shotgun (WGS) entry which is preliminary data.</text>
</comment>
<dbReference type="SUPFAM" id="SSF51658">
    <property type="entry name" value="Xylose isomerase-like"/>
    <property type="match status" value="1"/>
</dbReference>
<keyword evidence="3" id="KW-1185">Reference proteome</keyword>
<dbReference type="PANTHER" id="PTHR12110">
    <property type="entry name" value="HYDROXYPYRUVATE ISOMERASE"/>
    <property type="match status" value="1"/>
</dbReference>
<dbReference type="InterPro" id="IPR050312">
    <property type="entry name" value="IolE/XylAMocC-like"/>
</dbReference>
<dbReference type="AlphaFoldDB" id="A0A438LZA6"/>
<evidence type="ECO:0000313" key="3">
    <source>
        <dbReference type="Proteomes" id="UP000284824"/>
    </source>
</evidence>
<dbReference type="EMBL" id="SAUN01000001">
    <property type="protein sequence ID" value="RVX38904.1"/>
    <property type="molecule type" value="Genomic_DNA"/>
</dbReference>